<dbReference type="InterPro" id="IPR017455">
    <property type="entry name" value="Znf_FYVE-rel"/>
</dbReference>
<dbReference type="GO" id="GO:0005765">
    <property type="term" value="C:lysosomal membrane"/>
    <property type="evidence" value="ECO:0007669"/>
    <property type="project" value="TreeGrafter"/>
</dbReference>
<dbReference type="CDD" id="cd15724">
    <property type="entry name" value="FYVE_ZFY26"/>
    <property type="match status" value="1"/>
</dbReference>
<comment type="subunit">
    <text evidence="6">Interacts with AP5Z1, AP5B1, AP5S1 and SPG11. Interacts with TTC19 and KIF13A.</text>
</comment>
<dbReference type="Proteomes" id="UP000054308">
    <property type="component" value="Unassembled WGS sequence"/>
</dbReference>
<dbReference type="GO" id="GO:0000724">
    <property type="term" value="P:double-strand break repair via homologous recombination"/>
    <property type="evidence" value="ECO:0007669"/>
    <property type="project" value="InterPro"/>
</dbReference>
<dbReference type="GO" id="GO:0008270">
    <property type="term" value="F:zinc ion binding"/>
    <property type="evidence" value="ECO:0007669"/>
    <property type="project" value="UniProtKB-KW"/>
</dbReference>
<keyword evidence="3" id="KW-0479">Metal-binding</keyword>
<dbReference type="SMART" id="SM00064">
    <property type="entry name" value="FYVE"/>
    <property type="match status" value="1"/>
</dbReference>
<dbReference type="InterPro" id="IPR000306">
    <property type="entry name" value="Znf_FYVE"/>
</dbReference>
<dbReference type="InterPro" id="IPR028730">
    <property type="entry name" value="ZFYVE26"/>
</dbReference>
<accession>A0A091HM16</accession>
<reference evidence="10 11" key="1">
    <citation type="submission" date="2014-04" db="EMBL/GenBank/DDBJ databases">
        <title>Genome evolution of avian class.</title>
        <authorList>
            <person name="Zhang G."/>
            <person name="Li C."/>
        </authorList>
    </citation>
    <scope>NUCLEOTIDE SEQUENCE [LARGE SCALE GENOMIC DNA]</scope>
    <source>
        <strain evidence="10">BGI_N300</strain>
    </source>
</reference>
<dbReference type="Pfam" id="PF01363">
    <property type="entry name" value="FYVE"/>
    <property type="match status" value="1"/>
</dbReference>
<dbReference type="InterPro" id="IPR011011">
    <property type="entry name" value="Znf_FYVE_PHD"/>
</dbReference>
<sequence length="421" mass="48813">QDLDEVVKVKDAVLSCAAAEDKDGWQYLFQVKNAMLRSRLALRCLDKWPLEACLEILSYGISDLVITSELKASLQSRKKELQVYQKILNVQNESLWNNWQDLKKACTDDPQTVMNIILKAKDYELCEEWVQLYPVPREDLINLHREHLIYLLEVGDMEKALQLLQRIEDPGICLAISEQSLDQRPNLAASHFLADYLTAHFYANLTTARRNEIQALYMGSKVLLTLPELSRGNYFHLSSRPLLMVEQLLMNMKVDWVAVAVQTLHQLLAEQEIGFSVEDIDNLLSKYAEKALHFPFALKEKRSGDYVVRLFYPNCYGKSLLLRTTISASPRDRSLQQNLFPQEFVPPEKPPPKQQWIPDDTETICMVCKTERFTMFNRRHHCRRCGRLVCSSCSTKKMAVEACRENLSRVCDQCYSYYNRD</sequence>
<keyword evidence="2" id="KW-0597">Phosphoprotein</keyword>
<name>A0A091HM16_CALAN</name>
<dbReference type="AlphaFoldDB" id="A0A091HM16"/>
<keyword evidence="4 8" id="KW-0863">Zinc-finger</keyword>
<evidence type="ECO:0000256" key="8">
    <source>
        <dbReference type="PROSITE-ProRule" id="PRU00091"/>
    </source>
</evidence>
<gene>
    <name evidence="10" type="ORF">N300_01978</name>
</gene>
<dbReference type="SUPFAM" id="SSF57903">
    <property type="entry name" value="FYVE/PHD zinc finger"/>
    <property type="match status" value="1"/>
</dbReference>
<evidence type="ECO:0000256" key="7">
    <source>
        <dbReference type="ARBA" id="ARBA00044939"/>
    </source>
</evidence>
<dbReference type="GO" id="GO:0032266">
    <property type="term" value="F:phosphatidylinositol-3-phosphate binding"/>
    <property type="evidence" value="ECO:0007669"/>
    <property type="project" value="InterPro"/>
</dbReference>
<evidence type="ECO:0000259" key="9">
    <source>
        <dbReference type="PROSITE" id="PS50178"/>
    </source>
</evidence>
<dbReference type="FunFam" id="3.30.40.10:FF:000295">
    <property type="entry name" value="Zinc finger, FYVE domain-containing 26"/>
    <property type="match status" value="1"/>
</dbReference>
<evidence type="ECO:0000313" key="10">
    <source>
        <dbReference type="EMBL" id="KFO96177.1"/>
    </source>
</evidence>
<keyword evidence="11" id="KW-1185">Reference proteome</keyword>
<evidence type="ECO:0000256" key="5">
    <source>
        <dbReference type="ARBA" id="ARBA00022833"/>
    </source>
</evidence>
<feature type="non-terminal residue" evidence="10">
    <location>
        <position position="421"/>
    </location>
</feature>
<feature type="domain" description="FYVE-type" evidence="9">
    <location>
        <begin position="359"/>
        <end position="419"/>
    </location>
</feature>
<comment type="function">
    <text evidence="7">Phosphatidylinositol 3-phosphate-binding protein required for the abscission step in cytokinesis: recruited to the midbody during cytokinesis and acts as a regulator of abscission. May also be required for efficient homologous recombination DNA double-strand break repair.</text>
</comment>
<keyword evidence="5" id="KW-0862">Zinc</keyword>
<dbReference type="EMBL" id="KL217512">
    <property type="protein sequence ID" value="KFO96177.1"/>
    <property type="molecule type" value="Genomic_DNA"/>
</dbReference>
<dbReference type="STRING" id="9244.A0A091HM16"/>
<dbReference type="GO" id="GO:0032465">
    <property type="term" value="P:regulation of cytokinesis"/>
    <property type="evidence" value="ECO:0007669"/>
    <property type="project" value="TreeGrafter"/>
</dbReference>
<dbReference type="GO" id="GO:0005813">
    <property type="term" value="C:centrosome"/>
    <property type="evidence" value="ECO:0007669"/>
    <property type="project" value="TreeGrafter"/>
</dbReference>
<dbReference type="GO" id="GO:0007040">
    <property type="term" value="P:lysosome organization"/>
    <property type="evidence" value="ECO:0007669"/>
    <property type="project" value="UniProtKB-ARBA"/>
</dbReference>
<evidence type="ECO:0000256" key="3">
    <source>
        <dbReference type="ARBA" id="ARBA00022723"/>
    </source>
</evidence>
<evidence type="ECO:0000256" key="2">
    <source>
        <dbReference type="ARBA" id="ARBA00022553"/>
    </source>
</evidence>
<evidence type="ECO:0000256" key="1">
    <source>
        <dbReference type="ARBA" id="ARBA00014373"/>
    </source>
</evidence>
<evidence type="ECO:0000256" key="4">
    <source>
        <dbReference type="ARBA" id="ARBA00022771"/>
    </source>
</evidence>
<feature type="non-terminal residue" evidence="10">
    <location>
        <position position="1"/>
    </location>
</feature>
<dbReference type="PANTHER" id="PTHR46591">
    <property type="entry name" value="ZINC FINGER FYVE DOMAIN-CONTAINING PROTEIN 26"/>
    <property type="match status" value="1"/>
</dbReference>
<dbReference type="GO" id="GO:0000281">
    <property type="term" value="P:mitotic cytokinesis"/>
    <property type="evidence" value="ECO:0007669"/>
    <property type="project" value="InterPro"/>
</dbReference>
<evidence type="ECO:0000256" key="6">
    <source>
        <dbReference type="ARBA" id="ARBA00025962"/>
    </source>
</evidence>
<dbReference type="Gene3D" id="3.30.40.10">
    <property type="entry name" value="Zinc/RING finger domain, C3HC4 (zinc finger)"/>
    <property type="match status" value="1"/>
</dbReference>
<evidence type="ECO:0000313" key="11">
    <source>
        <dbReference type="Proteomes" id="UP000054308"/>
    </source>
</evidence>
<proteinExistence type="predicted"/>
<protein>
    <recommendedName>
        <fullName evidence="1">Zinc finger FYVE domain-containing protein 26</fullName>
    </recommendedName>
</protein>
<dbReference type="InterPro" id="IPR013083">
    <property type="entry name" value="Znf_RING/FYVE/PHD"/>
</dbReference>
<organism evidence="10 11">
    <name type="scientific">Calypte anna</name>
    <name type="common">Anna's hummingbird</name>
    <name type="synonym">Archilochus anna</name>
    <dbReference type="NCBI Taxonomy" id="9244"/>
    <lineage>
        <taxon>Eukaryota</taxon>
        <taxon>Metazoa</taxon>
        <taxon>Chordata</taxon>
        <taxon>Craniata</taxon>
        <taxon>Vertebrata</taxon>
        <taxon>Euteleostomi</taxon>
        <taxon>Archelosauria</taxon>
        <taxon>Archosauria</taxon>
        <taxon>Dinosauria</taxon>
        <taxon>Saurischia</taxon>
        <taxon>Theropoda</taxon>
        <taxon>Coelurosauria</taxon>
        <taxon>Aves</taxon>
        <taxon>Neognathae</taxon>
        <taxon>Neoaves</taxon>
        <taxon>Strisores</taxon>
        <taxon>Apodiformes</taxon>
        <taxon>Trochilidae</taxon>
        <taxon>Calypte</taxon>
    </lineage>
</organism>
<dbReference type="GO" id="GO:0030496">
    <property type="term" value="C:midbody"/>
    <property type="evidence" value="ECO:0007669"/>
    <property type="project" value="TreeGrafter"/>
</dbReference>
<dbReference type="PROSITE" id="PS50178">
    <property type="entry name" value="ZF_FYVE"/>
    <property type="match status" value="1"/>
</dbReference>
<dbReference type="PANTHER" id="PTHR46591:SF1">
    <property type="entry name" value="ZINC FINGER FYVE DOMAIN-CONTAINING PROTEIN 26"/>
    <property type="match status" value="1"/>
</dbReference>